<gene>
    <name evidence="2" type="ORF">HDG41_007632</name>
</gene>
<dbReference type="Proteomes" id="UP000592820">
    <property type="component" value="Unassembled WGS sequence"/>
</dbReference>
<dbReference type="CDD" id="cd00093">
    <property type="entry name" value="HTH_XRE"/>
    <property type="match status" value="1"/>
</dbReference>
<feature type="compositionally biased region" description="Polar residues" evidence="1">
    <location>
        <begin position="184"/>
        <end position="195"/>
    </location>
</feature>
<reference evidence="2 3" key="1">
    <citation type="submission" date="2020-08" db="EMBL/GenBank/DDBJ databases">
        <title>Genomic Encyclopedia of Type Strains, Phase IV (KMG-V): Genome sequencing to study the core and pangenomes of soil and plant-associated prokaryotes.</title>
        <authorList>
            <person name="Whitman W."/>
        </authorList>
    </citation>
    <scope>NUCLEOTIDE SEQUENCE [LARGE SCALE GENOMIC DNA]</scope>
    <source>
        <strain evidence="2 3">JPY162</strain>
    </source>
</reference>
<dbReference type="AlphaFoldDB" id="A0A7W8LGU8"/>
<evidence type="ECO:0000313" key="2">
    <source>
        <dbReference type="EMBL" id="MBB5405536.1"/>
    </source>
</evidence>
<dbReference type="InterPro" id="IPR001387">
    <property type="entry name" value="Cro/C1-type_HTH"/>
</dbReference>
<comment type="caution">
    <text evidence="2">The sequence shown here is derived from an EMBL/GenBank/DDBJ whole genome shotgun (WGS) entry which is preliminary data.</text>
</comment>
<dbReference type="EMBL" id="JACHDE010000036">
    <property type="protein sequence ID" value="MBB5405536.1"/>
    <property type="molecule type" value="Genomic_DNA"/>
</dbReference>
<accession>A0A7W8LGU8</accession>
<dbReference type="GO" id="GO:0003677">
    <property type="term" value="F:DNA binding"/>
    <property type="evidence" value="ECO:0007669"/>
    <property type="project" value="InterPro"/>
</dbReference>
<evidence type="ECO:0000313" key="3">
    <source>
        <dbReference type="Proteomes" id="UP000592820"/>
    </source>
</evidence>
<name>A0A7W8LGU8_9BURK</name>
<protein>
    <submittedName>
        <fullName evidence="2">Transcriptional regulator with XRE-family HTH domain</fullName>
    </submittedName>
</protein>
<sequence length="204" mass="22230">MQSSLPAFGAAKHYPVMLRPFIGTGSAYPLENVDRWSGYLSPRSGLFVSDDTAARSPRRRPRADIRTAKEHLENVRAVLNPAIGDLAVLFDVSRQAIYKWLSEESMPDADRLARIRTLSQIADAFKAAGVARASSLLKMKAFEDRSLFDILEAGEDSSAAVQTLIEEARAMERSYALSGLSNTAAPATADWQSDVSIPGAAEDR</sequence>
<dbReference type="InterPro" id="IPR010982">
    <property type="entry name" value="Lambda_DNA-bd_dom_sf"/>
</dbReference>
<feature type="region of interest" description="Disordered" evidence="1">
    <location>
        <begin position="184"/>
        <end position="204"/>
    </location>
</feature>
<proteinExistence type="predicted"/>
<evidence type="ECO:0000256" key="1">
    <source>
        <dbReference type="SAM" id="MobiDB-lite"/>
    </source>
</evidence>
<organism evidence="2 3">
    <name type="scientific">Paraburkholderia youngii</name>
    <dbReference type="NCBI Taxonomy" id="2782701"/>
    <lineage>
        <taxon>Bacteria</taxon>
        <taxon>Pseudomonadati</taxon>
        <taxon>Pseudomonadota</taxon>
        <taxon>Betaproteobacteria</taxon>
        <taxon>Burkholderiales</taxon>
        <taxon>Burkholderiaceae</taxon>
        <taxon>Paraburkholderia</taxon>
    </lineage>
</organism>
<dbReference type="SUPFAM" id="SSF47413">
    <property type="entry name" value="lambda repressor-like DNA-binding domains"/>
    <property type="match status" value="1"/>
</dbReference>
<dbReference type="RefSeq" id="WP_184228867.1">
    <property type="nucleotide sequence ID" value="NZ_JACHDE010000036.1"/>
</dbReference>